<proteinExistence type="predicted"/>
<dbReference type="Pfam" id="PF01030">
    <property type="entry name" value="Recep_L_domain"/>
    <property type="match status" value="1"/>
</dbReference>
<dbReference type="AlphaFoldDB" id="A0A7L4ZP96"/>
<dbReference type="SUPFAM" id="SSF52058">
    <property type="entry name" value="L domain-like"/>
    <property type="match status" value="3"/>
</dbReference>
<dbReference type="Pfam" id="PF02412">
    <property type="entry name" value="TSP_3"/>
    <property type="match status" value="2"/>
</dbReference>
<comment type="subcellular location">
    <subcellularLocation>
        <location evidence="1">Secreted</location>
        <location evidence="1">Cell wall</location>
    </subcellularLocation>
</comment>
<evidence type="ECO:0000259" key="7">
    <source>
        <dbReference type="Pfam" id="PF01030"/>
    </source>
</evidence>
<keyword evidence="3" id="KW-0964">Secreted</keyword>
<dbReference type="Gene3D" id="3.80.20.20">
    <property type="entry name" value="Receptor L-domain"/>
    <property type="match status" value="2"/>
</dbReference>
<dbReference type="InterPro" id="IPR028974">
    <property type="entry name" value="TSP_type-3_rpt"/>
</dbReference>
<keyword evidence="4 6" id="KW-0732">Signal</keyword>
<gene>
    <name evidence="8" type="ORF">IMCC3317_38750</name>
</gene>
<evidence type="ECO:0000256" key="5">
    <source>
        <dbReference type="ARBA" id="ARBA00023180"/>
    </source>
</evidence>
<dbReference type="GO" id="GO:0030313">
    <property type="term" value="C:cell envelope"/>
    <property type="evidence" value="ECO:0007669"/>
    <property type="project" value="UniProtKB-SubCell"/>
</dbReference>
<dbReference type="OrthoDB" id="644207at2"/>
<evidence type="ECO:0000256" key="3">
    <source>
        <dbReference type="ARBA" id="ARBA00022525"/>
    </source>
</evidence>
<dbReference type="Gene3D" id="4.10.1080.10">
    <property type="entry name" value="TSP type-3 repeat"/>
    <property type="match status" value="1"/>
</dbReference>
<reference evidence="8 9" key="1">
    <citation type="journal article" date="2013" name="Int. J. Syst. Evol. Microbiol.">
        <title>Kordia antarctica sp. nov., isolated from Antarctic seawater.</title>
        <authorList>
            <person name="Baek K."/>
            <person name="Choi A."/>
            <person name="Kang I."/>
            <person name="Lee K."/>
            <person name="Cho J.C."/>
        </authorList>
    </citation>
    <scope>NUCLEOTIDE SEQUENCE [LARGE SCALE GENOMIC DNA]</scope>
    <source>
        <strain evidence="8 9">IMCC3317</strain>
    </source>
</reference>
<dbReference type="GO" id="GO:0007155">
    <property type="term" value="P:cell adhesion"/>
    <property type="evidence" value="ECO:0007669"/>
    <property type="project" value="InterPro"/>
</dbReference>
<dbReference type="EMBL" id="CP019288">
    <property type="protein sequence ID" value="QHI38482.1"/>
    <property type="molecule type" value="Genomic_DNA"/>
</dbReference>
<feature type="chain" id="PRO_5029847199" description="Receptor L-domain domain-containing protein" evidence="6">
    <location>
        <begin position="24"/>
        <end position="733"/>
    </location>
</feature>
<evidence type="ECO:0000256" key="1">
    <source>
        <dbReference type="ARBA" id="ARBA00004191"/>
    </source>
</evidence>
<dbReference type="PANTHER" id="PTHR31018:SF3">
    <property type="entry name" value="RECEPTOR PROTEIN-TYROSINE KINASE"/>
    <property type="match status" value="1"/>
</dbReference>
<evidence type="ECO:0000313" key="9">
    <source>
        <dbReference type="Proteomes" id="UP000464657"/>
    </source>
</evidence>
<evidence type="ECO:0000313" key="8">
    <source>
        <dbReference type="EMBL" id="QHI38482.1"/>
    </source>
</evidence>
<dbReference type="SUPFAM" id="SSF103647">
    <property type="entry name" value="TSP type-3 repeat"/>
    <property type="match status" value="1"/>
</dbReference>
<dbReference type="GO" id="GO:0005509">
    <property type="term" value="F:calcium ion binding"/>
    <property type="evidence" value="ECO:0007669"/>
    <property type="project" value="InterPro"/>
</dbReference>
<keyword evidence="9" id="KW-1185">Reference proteome</keyword>
<protein>
    <recommendedName>
        <fullName evidence="7">Receptor L-domain domain-containing protein</fullName>
    </recommendedName>
</protein>
<name>A0A7L4ZP96_9FLAO</name>
<dbReference type="KEGG" id="kan:IMCC3317_38750"/>
<dbReference type="InterPro" id="IPR036941">
    <property type="entry name" value="Rcpt_L-dom_sf"/>
</dbReference>
<accession>A0A7L4ZP96</accession>
<evidence type="ECO:0000256" key="6">
    <source>
        <dbReference type="SAM" id="SignalP"/>
    </source>
</evidence>
<keyword evidence="5" id="KW-0325">Glycoprotein</keyword>
<sequence>MNMKKYFLTTILMLLCIMMNSQNYCGFSNSFRSQGFTTQAQIDSFVANHGSCNAIGNSNLTIGSTSGPSDIVDISGLSFLVEILQGGLTIANTQLTTLDGLQNLTTLGSYNHSIIITGNPNLTSISALQGATNSPGGLLNTIVIRDNPLLQNLNGLELFSVKTTFNLVNTGVASLSGLNLSQSSLYFIATDNPNLGDFSGMTMASGTNFDLISIKNNASLSSLAGLESITTAGEIIVENNGLVTLNGLNNLTTVSTTLTIKENNSLNSLDGLNSLSSVGTNLLINLNSNLTSISALSNLTSVGNDIYVINHPNLASLVGLEGLNTVDEVQITNNQAITAADFTGLTDVTNFTIYNNGQLQTLSMPNLTNVSNQLSIYGHSSLQTISLNSTTATSINKLRVFTNPSLTQINGMLANHVTATNIEGVLIENNLTLTSLDILTDITNYKKGITIKNNSSLANLGDLQNLQESGDIRIDGNSGLVNIDALQGLQESNNITLNNNASLATIDGLQNLIKTNNLTISNNQSITTLNNLGQRIEIFGDLTVTGNQNLTDIDYLEDLIKVYGDLSITNNVILDECCVLSRFYTGGALNGSIIISGNNTNCDSNRDVLDNCGEDGVITNDNCQDTSNPDQTDTDNDGVGDACDNCPSVANNNQLDSDNDGIGDVCQTQAGANTGFVGISTNTPMSKLHIEDGDVFLSNINRGIIMKTASGRCFRFQPNEQGKLVGKEVACPQ</sequence>
<feature type="domain" description="Receptor L-domain" evidence="7">
    <location>
        <begin position="52"/>
        <end position="151"/>
    </location>
</feature>
<dbReference type="PANTHER" id="PTHR31018">
    <property type="entry name" value="SPORULATION-SPECIFIC PROTEIN-RELATED"/>
    <property type="match status" value="1"/>
</dbReference>
<dbReference type="InterPro" id="IPR003367">
    <property type="entry name" value="Thrombospondin_3-like_rpt"/>
</dbReference>
<dbReference type="InterPro" id="IPR000494">
    <property type="entry name" value="Rcpt_L-dom"/>
</dbReference>
<evidence type="ECO:0000256" key="2">
    <source>
        <dbReference type="ARBA" id="ARBA00022512"/>
    </source>
</evidence>
<organism evidence="8 9">
    <name type="scientific">Kordia antarctica</name>
    <dbReference type="NCBI Taxonomy" id="1218801"/>
    <lineage>
        <taxon>Bacteria</taxon>
        <taxon>Pseudomonadati</taxon>
        <taxon>Bacteroidota</taxon>
        <taxon>Flavobacteriia</taxon>
        <taxon>Flavobacteriales</taxon>
        <taxon>Flavobacteriaceae</taxon>
        <taxon>Kordia</taxon>
    </lineage>
</organism>
<dbReference type="InterPro" id="IPR051648">
    <property type="entry name" value="CWI-Assembly_Regulator"/>
</dbReference>
<keyword evidence="2" id="KW-0134">Cell wall</keyword>
<dbReference type="Proteomes" id="UP000464657">
    <property type="component" value="Chromosome"/>
</dbReference>
<feature type="signal peptide" evidence="6">
    <location>
        <begin position="1"/>
        <end position="23"/>
    </location>
</feature>
<evidence type="ECO:0000256" key="4">
    <source>
        <dbReference type="ARBA" id="ARBA00022729"/>
    </source>
</evidence>